<dbReference type="EMBL" id="JAJTJA010000002">
    <property type="protein sequence ID" value="KAH8703235.1"/>
    <property type="molecule type" value="Genomic_DNA"/>
</dbReference>
<name>A0AAD4Q4P8_9EURO</name>
<reference evidence="1" key="1">
    <citation type="submission" date="2021-12" db="EMBL/GenBank/DDBJ databases">
        <title>Convergent genome expansion in fungi linked to evolution of root-endophyte symbiosis.</title>
        <authorList>
            <consortium name="DOE Joint Genome Institute"/>
            <person name="Ke Y.-H."/>
            <person name="Bonito G."/>
            <person name="Liao H.-L."/>
            <person name="Looney B."/>
            <person name="Rojas-Flechas A."/>
            <person name="Nash J."/>
            <person name="Hameed K."/>
            <person name="Schadt C."/>
            <person name="Martin F."/>
            <person name="Crous P.W."/>
            <person name="Miettinen O."/>
            <person name="Magnuson J.K."/>
            <person name="Labbe J."/>
            <person name="Jacobson D."/>
            <person name="Doktycz M.J."/>
            <person name="Veneault-Fourrey C."/>
            <person name="Kuo A."/>
            <person name="Mondo S."/>
            <person name="Calhoun S."/>
            <person name="Riley R."/>
            <person name="Ohm R."/>
            <person name="LaButti K."/>
            <person name="Andreopoulos B."/>
            <person name="Pangilinan J."/>
            <person name="Nolan M."/>
            <person name="Tritt A."/>
            <person name="Clum A."/>
            <person name="Lipzen A."/>
            <person name="Daum C."/>
            <person name="Barry K."/>
            <person name="Grigoriev I.V."/>
            <person name="Vilgalys R."/>
        </authorList>
    </citation>
    <scope>NUCLEOTIDE SEQUENCE</scope>
    <source>
        <strain evidence="1">PMI_201</strain>
    </source>
</reference>
<keyword evidence="2" id="KW-1185">Reference proteome</keyword>
<dbReference type="RefSeq" id="XP_046076253.1">
    <property type="nucleotide sequence ID" value="XM_046213548.1"/>
</dbReference>
<evidence type="ECO:0000313" key="2">
    <source>
        <dbReference type="Proteomes" id="UP001201262"/>
    </source>
</evidence>
<sequence>MYDSTVRATNRSASSLPIYEGACVDLAPLGFLLADSVGQTVVGDPADYCITNLDGEADAYEVDEEIAHWLSNFNHDTERLTNAFTTAAYLGNQARIESDVDRGRKTLVVSIDMEIKEQQRRNKFHPSGD</sequence>
<dbReference type="AlphaFoldDB" id="A0AAD4Q4P8"/>
<comment type="caution">
    <text evidence="1">The sequence shown here is derived from an EMBL/GenBank/DDBJ whole genome shotgun (WGS) entry which is preliminary data.</text>
</comment>
<dbReference type="GeneID" id="70243835"/>
<evidence type="ECO:0000313" key="1">
    <source>
        <dbReference type="EMBL" id="KAH8703235.1"/>
    </source>
</evidence>
<organism evidence="1 2">
    <name type="scientific">Talaromyces proteolyticus</name>
    <dbReference type="NCBI Taxonomy" id="1131652"/>
    <lineage>
        <taxon>Eukaryota</taxon>
        <taxon>Fungi</taxon>
        <taxon>Dikarya</taxon>
        <taxon>Ascomycota</taxon>
        <taxon>Pezizomycotina</taxon>
        <taxon>Eurotiomycetes</taxon>
        <taxon>Eurotiomycetidae</taxon>
        <taxon>Eurotiales</taxon>
        <taxon>Trichocomaceae</taxon>
        <taxon>Talaromyces</taxon>
        <taxon>Talaromyces sect. Bacilispori</taxon>
    </lineage>
</organism>
<protein>
    <submittedName>
        <fullName evidence="1">Uncharacterized protein</fullName>
    </submittedName>
</protein>
<dbReference type="Proteomes" id="UP001201262">
    <property type="component" value="Unassembled WGS sequence"/>
</dbReference>
<accession>A0AAD4Q4P8</accession>
<proteinExistence type="predicted"/>
<gene>
    <name evidence="1" type="ORF">BGW36DRAFT_354663</name>
</gene>